<name>A0A956NM44_UNCEI</name>
<keyword evidence="2" id="KW-0560">Oxidoreductase</keyword>
<reference evidence="5" key="2">
    <citation type="journal article" date="2021" name="Microbiome">
        <title>Successional dynamics and alternative stable states in a saline activated sludge microbial community over 9 years.</title>
        <authorList>
            <person name="Wang Y."/>
            <person name="Ye J."/>
            <person name="Ju F."/>
            <person name="Liu L."/>
            <person name="Boyd J.A."/>
            <person name="Deng Y."/>
            <person name="Parks D.H."/>
            <person name="Jiang X."/>
            <person name="Yin X."/>
            <person name="Woodcroft B.J."/>
            <person name="Tyson G.W."/>
            <person name="Hugenholtz P."/>
            <person name="Polz M.F."/>
            <person name="Zhang T."/>
        </authorList>
    </citation>
    <scope>NUCLEOTIDE SEQUENCE</scope>
    <source>
        <strain evidence="5">HKST-UBA02</strain>
    </source>
</reference>
<evidence type="ECO:0000256" key="3">
    <source>
        <dbReference type="ARBA" id="ARBA00023027"/>
    </source>
</evidence>
<dbReference type="InterPro" id="IPR036291">
    <property type="entry name" value="NAD(P)-bd_dom_sf"/>
</dbReference>
<dbReference type="GO" id="GO:0016491">
    <property type="term" value="F:oxidoreductase activity"/>
    <property type="evidence" value="ECO:0007669"/>
    <property type="project" value="UniProtKB-KW"/>
</dbReference>
<dbReference type="InterPro" id="IPR001509">
    <property type="entry name" value="Epimerase_deHydtase"/>
</dbReference>
<dbReference type="SUPFAM" id="SSF51735">
    <property type="entry name" value="NAD(P)-binding Rossmann-fold domains"/>
    <property type="match status" value="1"/>
</dbReference>
<dbReference type="Pfam" id="PF01370">
    <property type="entry name" value="Epimerase"/>
    <property type="match status" value="1"/>
</dbReference>
<evidence type="ECO:0000256" key="2">
    <source>
        <dbReference type="ARBA" id="ARBA00023002"/>
    </source>
</evidence>
<evidence type="ECO:0000313" key="6">
    <source>
        <dbReference type="Proteomes" id="UP000739538"/>
    </source>
</evidence>
<dbReference type="Proteomes" id="UP000739538">
    <property type="component" value="Unassembled WGS sequence"/>
</dbReference>
<comment type="caution">
    <text evidence="5">The sequence shown here is derived from an EMBL/GenBank/DDBJ whole genome shotgun (WGS) entry which is preliminary data.</text>
</comment>
<evidence type="ECO:0000313" key="5">
    <source>
        <dbReference type="EMBL" id="MCA9759600.1"/>
    </source>
</evidence>
<accession>A0A956NM44</accession>
<feature type="non-terminal residue" evidence="5">
    <location>
        <position position="172"/>
    </location>
</feature>
<proteinExistence type="inferred from homology"/>
<evidence type="ECO:0000256" key="1">
    <source>
        <dbReference type="ARBA" id="ARBA00007637"/>
    </source>
</evidence>
<dbReference type="PANTHER" id="PTHR43103:SF5">
    <property type="entry name" value="4-EPIMERASE, PUTATIVE (AFU_ORTHOLOGUE AFUA_7G00360)-RELATED"/>
    <property type="match status" value="1"/>
</dbReference>
<dbReference type="EMBL" id="JAGQHS010000406">
    <property type="protein sequence ID" value="MCA9759600.1"/>
    <property type="molecule type" value="Genomic_DNA"/>
</dbReference>
<sequence>MTLPALIVTGASGFIGRHLLDRLKERYRIYGIARRSQRRSGAPIHPNVTWFQVDIADRASLEHAFRRIGEEGGADTVVHLAAHYDFTGIEVPEYQRTNVDGLRNVLECSRALGIKHLIFSSSVAACQFPSPGRTVDETSPPTGDHIYAKTKAIGEEMVKEYEAHFSSVIVRF</sequence>
<reference evidence="5" key="1">
    <citation type="submission" date="2020-04" db="EMBL/GenBank/DDBJ databases">
        <authorList>
            <person name="Zhang T."/>
        </authorList>
    </citation>
    <scope>NUCLEOTIDE SEQUENCE</scope>
    <source>
        <strain evidence="5">HKST-UBA02</strain>
    </source>
</reference>
<gene>
    <name evidence="5" type="ORF">KDA27_27640</name>
</gene>
<feature type="domain" description="NAD-dependent epimerase/dehydratase" evidence="4">
    <location>
        <begin position="7"/>
        <end position="170"/>
    </location>
</feature>
<organism evidence="5 6">
    <name type="scientific">Eiseniibacteriota bacterium</name>
    <dbReference type="NCBI Taxonomy" id="2212470"/>
    <lineage>
        <taxon>Bacteria</taxon>
        <taxon>Candidatus Eiseniibacteriota</taxon>
    </lineage>
</organism>
<comment type="similarity">
    <text evidence="1">Belongs to the NAD(P)-dependent epimerase/dehydratase family.</text>
</comment>
<evidence type="ECO:0000259" key="4">
    <source>
        <dbReference type="Pfam" id="PF01370"/>
    </source>
</evidence>
<protein>
    <submittedName>
        <fullName evidence="5">NAD-dependent epimerase/dehydratase family protein</fullName>
    </submittedName>
</protein>
<dbReference type="AlphaFoldDB" id="A0A956NM44"/>
<dbReference type="PANTHER" id="PTHR43103">
    <property type="entry name" value="NUCLEOSIDE-DIPHOSPHATE-SUGAR EPIMERASE"/>
    <property type="match status" value="1"/>
</dbReference>
<keyword evidence="3" id="KW-0520">NAD</keyword>
<dbReference type="Gene3D" id="3.40.50.720">
    <property type="entry name" value="NAD(P)-binding Rossmann-like Domain"/>
    <property type="match status" value="1"/>
</dbReference>